<feature type="signal peptide" evidence="1">
    <location>
        <begin position="1"/>
        <end position="21"/>
    </location>
</feature>
<dbReference type="SUPFAM" id="SSF82153">
    <property type="entry name" value="FAS1 domain"/>
    <property type="match status" value="2"/>
</dbReference>
<dbReference type="AlphaFoldDB" id="A0A4P9ZK61"/>
<accession>A0A4P9ZK61</accession>
<dbReference type="GO" id="GO:0005615">
    <property type="term" value="C:extracellular space"/>
    <property type="evidence" value="ECO:0007669"/>
    <property type="project" value="TreeGrafter"/>
</dbReference>
<proteinExistence type="predicted"/>
<gene>
    <name evidence="3" type="ORF">BJ085DRAFT_28683</name>
</gene>
<dbReference type="STRING" id="215637.A0A4P9ZK61"/>
<evidence type="ECO:0000259" key="2">
    <source>
        <dbReference type="PROSITE" id="PS50213"/>
    </source>
</evidence>
<dbReference type="OrthoDB" id="286301at2759"/>
<feature type="domain" description="FAS1" evidence="2">
    <location>
        <begin position="33"/>
        <end position="181"/>
    </location>
</feature>
<reference evidence="4" key="1">
    <citation type="journal article" date="2018" name="Nat. Microbiol.">
        <title>Leveraging single-cell genomics to expand the fungal tree of life.</title>
        <authorList>
            <person name="Ahrendt S.R."/>
            <person name="Quandt C.A."/>
            <person name="Ciobanu D."/>
            <person name="Clum A."/>
            <person name="Salamov A."/>
            <person name="Andreopoulos B."/>
            <person name="Cheng J.F."/>
            <person name="Woyke T."/>
            <person name="Pelin A."/>
            <person name="Henrissat B."/>
            <person name="Reynolds N.K."/>
            <person name="Benny G.L."/>
            <person name="Smith M.E."/>
            <person name="James T.Y."/>
            <person name="Grigoriev I.V."/>
        </authorList>
    </citation>
    <scope>NUCLEOTIDE SEQUENCE [LARGE SCALE GENOMIC DNA]</scope>
    <source>
        <strain evidence="4">RSA 468</strain>
    </source>
</reference>
<organism evidence="3 4">
    <name type="scientific">Dimargaris cristalligena</name>
    <dbReference type="NCBI Taxonomy" id="215637"/>
    <lineage>
        <taxon>Eukaryota</taxon>
        <taxon>Fungi</taxon>
        <taxon>Fungi incertae sedis</taxon>
        <taxon>Zoopagomycota</taxon>
        <taxon>Kickxellomycotina</taxon>
        <taxon>Dimargaritomycetes</taxon>
        <taxon>Dimargaritales</taxon>
        <taxon>Dimargaritaceae</taxon>
        <taxon>Dimargaris</taxon>
    </lineage>
</organism>
<feature type="domain" description="FAS1" evidence="2">
    <location>
        <begin position="184"/>
        <end position="323"/>
    </location>
</feature>
<dbReference type="Gene3D" id="2.30.180.10">
    <property type="entry name" value="FAS1 domain"/>
    <property type="match status" value="2"/>
</dbReference>
<dbReference type="EMBL" id="ML003847">
    <property type="protein sequence ID" value="RKP33465.1"/>
    <property type="molecule type" value="Genomic_DNA"/>
</dbReference>
<dbReference type="Proteomes" id="UP000268162">
    <property type="component" value="Unassembled WGS sequence"/>
</dbReference>
<dbReference type="PANTHER" id="PTHR10900">
    <property type="entry name" value="PERIOSTIN-RELATED"/>
    <property type="match status" value="1"/>
</dbReference>
<dbReference type="InterPro" id="IPR036378">
    <property type="entry name" value="FAS1_dom_sf"/>
</dbReference>
<dbReference type="InterPro" id="IPR050904">
    <property type="entry name" value="Adhesion/Biosynth-related"/>
</dbReference>
<keyword evidence="1" id="KW-0732">Signal</keyword>
<dbReference type="PROSITE" id="PS50213">
    <property type="entry name" value="FAS1"/>
    <property type="match status" value="2"/>
</dbReference>
<name>A0A4P9ZK61_9FUNG</name>
<evidence type="ECO:0000313" key="3">
    <source>
        <dbReference type="EMBL" id="RKP33465.1"/>
    </source>
</evidence>
<evidence type="ECO:0000256" key="1">
    <source>
        <dbReference type="SAM" id="SignalP"/>
    </source>
</evidence>
<dbReference type="PANTHER" id="PTHR10900:SF77">
    <property type="entry name" value="FI19380P1"/>
    <property type="match status" value="1"/>
</dbReference>
<keyword evidence="4" id="KW-1185">Reference proteome</keyword>
<dbReference type="InterPro" id="IPR000782">
    <property type="entry name" value="FAS1_domain"/>
</dbReference>
<protein>
    <submittedName>
        <fullName evidence="3">FAS1 domain-containing protein</fullName>
    </submittedName>
</protein>
<dbReference type="SMART" id="SM00554">
    <property type="entry name" value="FAS1"/>
    <property type="match status" value="2"/>
</dbReference>
<sequence>MRVLSLLSLTLAVVGVTPATAQTAATTNVADGSLTIYQNLGRLNVTVSLYQLLQNINLLDLRNLLNNTSNRYTFLAPSNEALQGVQPLDWNALLRYHILATSALAANLSASYQLESTLLYDTAQAQLPSYQEGQAIVFRPNQTAGAGGVTLTGGSVGTDVSIIQTDLRASNGIIQIIDRVLEIPAKASLVAPRIADITTATALLNQAGLFPRLEQARGLTLFVPNNAALSKLDIILDGATMTPTRPSLNTSQLADLLSFHALVDQTVLYSTRIQDTIQVQTLEEGSLILNRSASNDIYVNNVKVVRADILLANGVMHIIDGVLDPSRAVQKPSGSTAEVASSAGSPAYPQLVVANLLGLVALAVLYL</sequence>
<feature type="chain" id="PRO_5020610314" evidence="1">
    <location>
        <begin position="22"/>
        <end position="367"/>
    </location>
</feature>
<dbReference type="Pfam" id="PF02469">
    <property type="entry name" value="Fasciclin"/>
    <property type="match status" value="2"/>
</dbReference>
<evidence type="ECO:0000313" key="4">
    <source>
        <dbReference type="Proteomes" id="UP000268162"/>
    </source>
</evidence>